<evidence type="ECO:0000256" key="9">
    <source>
        <dbReference type="SAM" id="Coils"/>
    </source>
</evidence>
<comment type="catalytic activity">
    <reaction evidence="7 8">
        <text>cytidine(34) in tRNA(Ile2) + L-lysine + ATP = lysidine(34) in tRNA(Ile2) + AMP + diphosphate + H(+)</text>
        <dbReference type="Rhea" id="RHEA:43744"/>
        <dbReference type="Rhea" id="RHEA-COMP:10625"/>
        <dbReference type="Rhea" id="RHEA-COMP:10670"/>
        <dbReference type="ChEBI" id="CHEBI:15378"/>
        <dbReference type="ChEBI" id="CHEBI:30616"/>
        <dbReference type="ChEBI" id="CHEBI:32551"/>
        <dbReference type="ChEBI" id="CHEBI:33019"/>
        <dbReference type="ChEBI" id="CHEBI:82748"/>
        <dbReference type="ChEBI" id="CHEBI:83665"/>
        <dbReference type="ChEBI" id="CHEBI:456215"/>
        <dbReference type="EC" id="6.3.4.19"/>
    </reaction>
</comment>
<comment type="subcellular location">
    <subcellularLocation>
        <location evidence="1 8">Cytoplasm</location>
    </subcellularLocation>
</comment>
<dbReference type="SUPFAM" id="SSF82829">
    <property type="entry name" value="MesJ substrate recognition domain-like"/>
    <property type="match status" value="1"/>
</dbReference>
<feature type="domain" description="Lysidine-tRNA(Ile) synthetase C-terminal" evidence="10">
    <location>
        <begin position="360"/>
        <end position="433"/>
    </location>
</feature>
<evidence type="ECO:0000256" key="2">
    <source>
        <dbReference type="ARBA" id="ARBA00022490"/>
    </source>
</evidence>
<dbReference type="RefSeq" id="WP_380188759.1">
    <property type="nucleotide sequence ID" value="NZ_JBHTBQ010000033.1"/>
</dbReference>
<evidence type="ECO:0000256" key="7">
    <source>
        <dbReference type="ARBA" id="ARBA00048539"/>
    </source>
</evidence>
<dbReference type="InterPro" id="IPR014729">
    <property type="entry name" value="Rossmann-like_a/b/a_fold"/>
</dbReference>
<reference evidence="12" key="1">
    <citation type="journal article" date="2019" name="Int. J. Syst. Evol. Microbiol.">
        <title>The Global Catalogue of Microorganisms (GCM) 10K type strain sequencing project: providing services to taxonomists for standard genome sequencing and annotation.</title>
        <authorList>
            <consortium name="The Broad Institute Genomics Platform"/>
            <consortium name="The Broad Institute Genome Sequencing Center for Infectious Disease"/>
            <person name="Wu L."/>
            <person name="Ma J."/>
        </authorList>
    </citation>
    <scope>NUCLEOTIDE SEQUENCE [LARGE SCALE GENOMIC DNA]</scope>
    <source>
        <strain evidence="12">CCUG 62945</strain>
    </source>
</reference>
<dbReference type="Gene3D" id="3.40.50.620">
    <property type="entry name" value="HUPs"/>
    <property type="match status" value="1"/>
</dbReference>
<dbReference type="CDD" id="cd01992">
    <property type="entry name" value="TilS_N"/>
    <property type="match status" value="1"/>
</dbReference>
<feature type="binding site" evidence="8">
    <location>
        <begin position="31"/>
        <end position="36"/>
    </location>
    <ligand>
        <name>ATP</name>
        <dbReference type="ChEBI" id="CHEBI:30616"/>
    </ligand>
</feature>
<proteinExistence type="inferred from homology"/>
<dbReference type="Pfam" id="PF11734">
    <property type="entry name" value="TilS_C"/>
    <property type="match status" value="1"/>
</dbReference>
<dbReference type="NCBIfam" id="TIGR02432">
    <property type="entry name" value="lysidine_TilS_N"/>
    <property type="match status" value="1"/>
</dbReference>
<evidence type="ECO:0000313" key="11">
    <source>
        <dbReference type="EMBL" id="MFC7421191.1"/>
    </source>
</evidence>
<dbReference type="EC" id="6.3.4.19" evidence="8"/>
<dbReference type="GO" id="GO:0032267">
    <property type="term" value="F:tRNA(Ile)-lysidine synthase activity"/>
    <property type="evidence" value="ECO:0007669"/>
    <property type="project" value="UniProtKB-EC"/>
</dbReference>
<keyword evidence="3 8" id="KW-0436">Ligase</keyword>
<evidence type="ECO:0000256" key="5">
    <source>
        <dbReference type="ARBA" id="ARBA00022741"/>
    </source>
</evidence>
<keyword evidence="12" id="KW-1185">Reference proteome</keyword>
<dbReference type="SMART" id="SM00977">
    <property type="entry name" value="TilS_C"/>
    <property type="match status" value="1"/>
</dbReference>
<evidence type="ECO:0000259" key="10">
    <source>
        <dbReference type="SMART" id="SM00977"/>
    </source>
</evidence>
<sequence>MRSLKSDRLLKRVEQKLSRFLPHSTLCVGLSGGLDSMVLLHLLAALRQRRPFMLHAIHVHHGLSAHADEWAQFAVDSAALLGVECNVERVSLAPYLKQGVEGAARTARYEVFARQACDVLLLAQHRDDQAETVLLNLLRGSGLRGLAAMPEYRRLNEQVGILRPLLDISRAELADYAAEQGLAWVEDESNFDSRYDRNFLRNEIFPALRAVWPSANATLARVAEHAAEADELLQELATADLALCVKEGVFDLSVDLSLLRLRNALRFWLTQQGLQLDARAFEELMRIALFAAIDAQPALVWRDRAIRRYRQKLYVTAARQAVFADVLMPWQSEMRLASGVLAWREAAVGIELSRLQLGRLELRNRMGGESLRLRADGPRRSLKQLYQEAAVPPWLRLNAPLVYLDGTLAAVPGLGVDEAFRAGNGQQAFAPHWLSD</sequence>
<dbReference type="Gene3D" id="1.20.59.20">
    <property type="match status" value="1"/>
</dbReference>
<comment type="similarity">
    <text evidence="8">Belongs to the tRNA(Ile)-lysidine synthase family.</text>
</comment>
<comment type="function">
    <text evidence="8">Ligates lysine onto the cytidine present at position 34 of the AUA codon-specific tRNA(Ile) that contains the anticodon CAU, in an ATP-dependent manner. Cytidine is converted to lysidine, thus changing the amino acid specificity of the tRNA from methionine to isoleucine.</text>
</comment>
<evidence type="ECO:0000256" key="6">
    <source>
        <dbReference type="ARBA" id="ARBA00022840"/>
    </source>
</evidence>
<dbReference type="Proteomes" id="UP001596473">
    <property type="component" value="Unassembled WGS sequence"/>
</dbReference>
<organism evidence="11 12">
    <name type="scientific">Iodobacter arcticus</name>
    <dbReference type="NCBI Taxonomy" id="590593"/>
    <lineage>
        <taxon>Bacteria</taxon>
        <taxon>Pseudomonadati</taxon>
        <taxon>Pseudomonadota</taxon>
        <taxon>Betaproteobacteria</taxon>
        <taxon>Neisseriales</taxon>
        <taxon>Chitinibacteraceae</taxon>
        <taxon>Iodobacter</taxon>
    </lineage>
</organism>
<protein>
    <recommendedName>
        <fullName evidence="8">tRNA(Ile)-lysidine synthase</fullName>
        <ecNumber evidence="8">6.3.4.19</ecNumber>
    </recommendedName>
    <alternativeName>
        <fullName evidence="8">tRNA(Ile)-2-lysyl-cytidine synthase</fullName>
    </alternativeName>
    <alternativeName>
        <fullName evidence="8">tRNA(Ile)-lysidine synthetase</fullName>
    </alternativeName>
</protein>
<feature type="coiled-coil region" evidence="9">
    <location>
        <begin position="215"/>
        <end position="242"/>
    </location>
</feature>
<accession>A0ABW2R096</accession>
<comment type="caution">
    <text evidence="11">The sequence shown here is derived from an EMBL/GenBank/DDBJ whole genome shotgun (WGS) entry which is preliminary data.</text>
</comment>
<dbReference type="SUPFAM" id="SSF52402">
    <property type="entry name" value="Adenine nucleotide alpha hydrolases-like"/>
    <property type="match status" value="1"/>
</dbReference>
<dbReference type="InterPro" id="IPR012796">
    <property type="entry name" value="Lysidine-tRNA-synth_C"/>
</dbReference>
<dbReference type="InterPro" id="IPR012094">
    <property type="entry name" value="tRNA_Ile_lys_synt"/>
</dbReference>
<keyword evidence="4 8" id="KW-0819">tRNA processing</keyword>
<comment type="domain">
    <text evidence="8">The N-terminal region contains the highly conserved SGGXDS motif, predicted to be a P-loop motif involved in ATP binding.</text>
</comment>
<keyword evidence="9" id="KW-0175">Coiled coil</keyword>
<keyword evidence="6 8" id="KW-0067">ATP-binding</keyword>
<evidence type="ECO:0000256" key="3">
    <source>
        <dbReference type="ARBA" id="ARBA00022598"/>
    </source>
</evidence>
<evidence type="ECO:0000313" key="12">
    <source>
        <dbReference type="Proteomes" id="UP001596473"/>
    </source>
</evidence>
<dbReference type="PANTHER" id="PTHR43033">
    <property type="entry name" value="TRNA(ILE)-LYSIDINE SYNTHASE-RELATED"/>
    <property type="match status" value="1"/>
</dbReference>
<dbReference type="NCBIfam" id="TIGR02433">
    <property type="entry name" value="lysidine_TilS_C"/>
    <property type="match status" value="1"/>
</dbReference>
<evidence type="ECO:0000256" key="8">
    <source>
        <dbReference type="HAMAP-Rule" id="MF_01161"/>
    </source>
</evidence>
<keyword evidence="2 8" id="KW-0963">Cytoplasm</keyword>
<keyword evidence="5 8" id="KW-0547">Nucleotide-binding</keyword>
<dbReference type="HAMAP" id="MF_01161">
    <property type="entry name" value="tRNA_Ile_lys_synt"/>
    <property type="match status" value="1"/>
</dbReference>
<evidence type="ECO:0000256" key="4">
    <source>
        <dbReference type="ARBA" id="ARBA00022694"/>
    </source>
</evidence>
<dbReference type="Pfam" id="PF01171">
    <property type="entry name" value="ATP_bind_3"/>
    <property type="match status" value="1"/>
</dbReference>
<dbReference type="InterPro" id="IPR012795">
    <property type="entry name" value="tRNA_Ile_lys_synt_N"/>
</dbReference>
<dbReference type="EMBL" id="JBHTBQ010000033">
    <property type="protein sequence ID" value="MFC7421191.1"/>
    <property type="molecule type" value="Genomic_DNA"/>
</dbReference>
<name>A0ABW2R096_9NEIS</name>
<dbReference type="PANTHER" id="PTHR43033:SF1">
    <property type="entry name" value="TRNA(ILE)-LYSIDINE SYNTHASE-RELATED"/>
    <property type="match status" value="1"/>
</dbReference>
<dbReference type="Pfam" id="PF09179">
    <property type="entry name" value="TilS"/>
    <property type="match status" value="1"/>
</dbReference>
<dbReference type="InterPro" id="IPR011063">
    <property type="entry name" value="TilS/TtcA_N"/>
</dbReference>
<evidence type="ECO:0000256" key="1">
    <source>
        <dbReference type="ARBA" id="ARBA00004496"/>
    </source>
</evidence>
<dbReference type="InterPro" id="IPR015262">
    <property type="entry name" value="tRNA_Ile_lys_synt_subst-bd"/>
</dbReference>
<dbReference type="SUPFAM" id="SSF56037">
    <property type="entry name" value="PheT/TilS domain"/>
    <property type="match status" value="1"/>
</dbReference>
<gene>
    <name evidence="8 11" type="primary">tilS</name>
    <name evidence="11" type="ORF">ACFQNF_15115</name>
</gene>